<dbReference type="KEGG" id="vah:G7081_05785"/>
<evidence type="ECO:0000313" key="3">
    <source>
        <dbReference type="Proteomes" id="UP000500890"/>
    </source>
</evidence>
<dbReference type="PROSITE" id="PS51257">
    <property type="entry name" value="PROKAR_LIPOPROTEIN"/>
    <property type="match status" value="1"/>
</dbReference>
<dbReference type="Pfam" id="PF09911">
    <property type="entry name" value="DUF2140"/>
    <property type="match status" value="1"/>
</dbReference>
<evidence type="ECO:0000313" key="2">
    <source>
        <dbReference type="EMBL" id="QIL46621.1"/>
    </source>
</evidence>
<dbReference type="RefSeq" id="WP_166008009.1">
    <property type="nucleotide sequence ID" value="NZ_CP049886.1"/>
</dbReference>
<protein>
    <submittedName>
        <fullName evidence="2">YpmS family protein</fullName>
    </submittedName>
</protein>
<dbReference type="Proteomes" id="UP000500890">
    <property type="component" value="Chromosome"/>
</dbReference>
<accession>A0A6G8ANG4</accession>
<proteinExistence type="predicted"/>
<name>A0A6G8ANG4_9ENTE</name>
<sequence>MTEIENKKTNIWKTAFLVLLGILVGCAVFLFIQLGGDREEEYHSSQSTEEITDASFSVQLEKEQVNNLISYYLNDFLKDSGVKYKFYLEDQALLNGTFDLLGYDMQFYLYFDPFVMENGDIKLKAKELSIGKLPLPVSQVMKFAKKKFDVPNWVEIDTENETVVLHLSDFQMKNNMKIKAEKINLIDDDIRFDVYIPTATEEDE</sequence>
<feature type="transmembrane region" description="Helical" evidence="1">
    <location>
        <begin position="12"/>
        <end position="32"/>
    </location>
</feature>
<dbReference type="InterPro" id="IPR018672">
    <property type="entry name" value="DUF2140"/>
</dbReference>
<keyword evidence="1" id="KW-1133">Transmembrane helix</keyword>
<organism evidence="2 3">
    <name type="scientific">Vagococcus coleopterorum</name>
    <dbReference type="NCBI Taxonomy" id="2714946"/>
    <lineage>
        <taxon>Bacteria</taxon>
        <taxon>Bacillati</taxon>
        <taxon>Bacillota</taxon>
        <taxon>Bacilli</taxon>
        <taxon>Lactobacillales</taxon>
        <taxon>Enterococcaceae</taxon>
        <taxon>Vagococcus</taxon>
    </lineage>
</organism>
<keyword evidence="3" id="KW-1185">Reference proteome</keyword>
<gene>
    <name evidence="2" type="ORF">G7081_05785</name>
</gene>
<evidence type="ECO:0000256" key="1">
    <source>
        <dbReference type="SAM" id="Phobius"/>
    </source>
</evidence>
<dbReference type="EMBL" id="CP049886">
    <property type="protein sequence ID" value="QIL46621.1"/>
    <property type="molecule type" value="Genomic_DNA"/>
</dbReference>
<keyword evidence="1" id="KW-0812">Transmembrane</keyword>
<keyword evidence="1" id="KW-0472">Membrane</keyword>
<dbReference type="AlphaFoldDB" id="A0A6G8ANG4"/>
<reference evidence="2 3" key="1">
    <citation type="submission" date="2020-03" db="EMBL/GenBank/DDBJ databases">
        <title>Vagococcus sp. nov., isolated from beetles.</title>
        <authorList>
            <person name="Hyun D.-W."/>
            <person name="Bae J.-W."/>
        </authorList>
    </citation>
    <scope>NUCLEOTIDE SEQUENCE [LARGE SCALE GENOMIC DNA]</scope>
    <source>
        <strain evidence="2 3">HDW17A</strain>
    </source>
</reference>